<evidence type="ECO:0000313" key="2">
    <source>
        <dbReference type="Proteomes" id="UP000187735"/>
    </source>
</evidence>
<dbReference type="AlphaFoldDB" id="A0A1P8WR18"/>
<gene>
    <name evidence="1" type="ORF">Fuma_06170</name>
</gene>
<name>A0A1P8WR18_9PLAN</name>
<protein>
    <submittedName>
        <fullName evidence="1">Uncharacterized protein</fullName>
    </submittedName>
</protein>
<dbReference type="OrthoDB" id="9968463at2"/>
<dbReference type="Proteomes" id="UP000187735">
    <property type="component" value="Chromosome"/>
</dbReference>
<keyword evidence="2" id="KW-1185">Reference proteome</keyword>
<dbReference type="EMBL" id="CP017641">
    <property type="protein sequence ID" value="APZ96501.1"/>
    <property type="molecule type" value="Genomic_DNA"/>
</dbReference>
<reference evidence="1 2" key="1">
    <citation type="journal article" date="2016" name="Front. Microbiol.">
        <title>Fuerstia marisgermanicae gen. nov., sp. nov., an Unusual Member of the Phylum Planctomycetes from the German Wadden Sea.</title>
        <authorList>
            <person name="Kohn T."/>
            <person name="Heuer A."/>
            <person name="Jogler M."/>
            <person name="Vollmers J."/>
            <person name="Boedeker C."/>
            <person name="Bunk B."/>
            <person name="Rast P."/>
            <person name="Borchert D."/>
            <person name="Glockner I."/>
            <person name="Freese H.M."/>
            <person name="Klenk H.P."/>
            <person name="Overmann J."/>
            <person name="Kaster A.K."/>
            <person name="Rohde M."/>
            <person name="Wiegand S."/>
            <person name="Jogler C."/>
        </authorList>
    </citation>
    <scope>NUCLEOTIDE SEQUENCE [LARGE SCALE GENOMIC DNA]</scope>
    <source>
        <strain evidence="1 2">NH11</strain>
    </source>
</reference>
<evidence type="ECO:0000313" key="1">
    <source>
        <dbReference type="EMBL" id="APZ96501.1"/>
    </source>
</evidence>
<dbReference type="STRING" id="1891926.Fuma_06170"/>
<dbReference type="RefSeq" id="WP_077027516.1">
    <property type="nucleotide sequence ID" value="NZ_CP017641.1"/>
</dbReference>
<sequence length="92" mass="9810">MAKVFWTLLLVVLNVGCDGTNVAPETDADLEAAAAGVGKEIQVKYFITEELKLSSVELTPTGGGNFEGKGTDTKGTEYEIKIEQQPGAIKYT</sequence>
<organism evidence="1 2">
    <name type="scientific">Fuerstiella marisgermanici</name>
    <dbReference type="NCBI Taxonomy" id="1891926"/>
    <lineage>
        <taxon>Bacteria</taxon>
        <taxon>Pseudomonadati</taxon>
        <taxon>Planctomycetota</taxon>
        <taxon>Planctomycetia</taxon>
        <taxon>Planctomycetales</taxon>
        <taxon>Planctomycetaceae</taxon>
        <taxon>Fuerstiella</taxon>
    </lineage>
</organism>
<proteinExistence type="predicted"/>
<dbReference type="KEGG" id="fmr:Fuma_06170"/>
<accession>A0A1P8WR18</accession>